<feature type="compositionally biased region" description="Pro residues" evidence="1">
    <location>
        <begin position="225"/>
        <end position="235"/>
    </location>
</feature>
<dbReference type="OrthoDB" id="286814at2759"/>
<evidence type="ECO:0000313" key="2">
    <source>
        <dbReference type="EMBL" id="RUP44916.1"/>
    </source>
</evidence>
<dbReference type="AlphaFoldDB" id="A0A433D259"/>
<feature type="region of interest" description="Disordered" evidence="1">
    <location>
        <begin position="215"/>
        <end position="243"/>
    </location>
</feature>
<proteinExistence type="predicted"/>
<feature type="region of interest" description="Disordered" evidence="1">
    <location>
        <begin position="1"/>
        <end position="25"/>
    </location>
</feature>
<feature type="compositionally biased region" description="Low complexity" evidence="1">
    <location>
        <begin position="158"/>
        <end position="180"/>
    </location>
</feature>
<name>A0A433D259_9FUNG</name>
<dbReference type="Proteomes" id="UP000268093">
    <property type="component" value="Unassembled WGS sequence"/>
</dbReference>
<evidence type="ECO:0000256" key="1">
    <source>
        <dbReference type="SAM" id="MobiDB-lite"/>
    </source>
</evidence>
<organism evidence="2 3">
    <name type="scientific">Jimgerdemannia flammicorona</name>
    <dbReference type="NCBI Taxonomy" id="994334"/>
    <lineage>
        <taxon>Eukaryota</taxon>
        <taxon>Fungi</taxon>
        <taxon>Fungi incertae sedis</taxon>
        <taxon>Mucoromycota</taxon>
        <taxon>Mucoromycotina</taxon>
        <taxon>Endogonomycetes</taxon>
        <taxon>Endogonales</taxon>
        <taxon>Endogonaceae</taxon>
        <taxon>Jimgerdemannia</taxon>
    </lineage>
</organism>
<feature type="region of interest" description="Disordered" evidence="1">
    <location>
        <begin position="149"/>
        <end position="190"/>
    </location>
</feature>
<sequence length="243" mass="26850">MAKRRSKRASKRKEQSRRDKTNRLFDRTTSEPFREYCQFLESVRSHGMAAGEYTKIPLELIDLTATLIATLITGHSYSYFLFGPAITFPSSPTRSHSPTSNSFHATLHHDVAFIRRVLRRAQISCTELILSLFYIDRFFHATKERQGGLRRKSRLDGAESSSSSSGSEIEAESGTESASGEGEGKSGKADGWSTRDLFMASIVVADKFLCLTEPMQPGLTKNGPSRPPRTTPPAILPTSNGAS</sequence>
<gene>
    <name evidence="2" type="ORF">BC936DRAFT_148868</name>
</gene>
<dbReference type="Gene3D" id="1.10.472.10">
    <property type="entry name" value="Cyclin-like"/>
    <property type="match status" value="1"/>
</dbReference>
<reference evidence="2 3" key="1">
    <citation type="journal article" date="2018" name="New Phytol.">
        <title>Phylogenomics of Endogonaceae and evolution of mycorrhizas within Mucoromycota.</title>
        <authorList>
            <person name="Chang Y."/>
            <person name="Desiro A."/>
            <person name="Na H."/>
            <person name="Sandor L."/>
            <person name="Lipzen A."/>
            <person name="Clum A."/>
            <person name="Barry K."/>
            <person name="Grigoriev I.V."/>
            <person name="Martin F.M."/>
            <person name="Stajich J.E."/>
            <person name="Smith M.E."/>
            <person name="Bonito G."/>
            <person name="Spatafora J.W."/>
        </authorList>
    </citation>
    <scope>NUCLEOTIDE SEQUENCE [LARGE SCALE GENOMIC DNA]</scope>
    <source>
        <strain evidence="2 3">GMNB39</strain>
    </source>
</reference>
<feature type="compositionally biased region" description="Basic and acidic residues" evidence="1">
    <location>
        <begin position="12"/>
        <end position="25"/>
    </location>
</feature>
<evidence type="ECO:0000313" key="3">
    <source>
        <dbReference type="Proteomes" id="UP000268093"/>
    </source>
</evidence>
<protein>
    <submittedName>
        <fullName evidence="2">Uncharacterized protein</fullName>
    </submittedName>
</protein>
<accession>A0A433D259</accession>
<dbReference type="EMBL" id="RBNI01008152">
    <property type="protein sequence ID" value="RUP44916.1"/>
    <property type="molecule type" value="Genomic_DNA"/>
</dbReference>
<feature type="compositionally biased region" description="Basic residues" evidence="1">
    <location>
        <begin position="1"/>
        <end position="11"/>
    </location>
</feature>
<keyword evidence="3" id="KW-1185">Reference proteome</keyword>
<comment type="caution">
    <text evidence="2">The sequence shown here is derived from an EMBL/GenBank/DDBJ whole genome shotgun (WGS) entry which is preliminary data.</text>
</comment>